<dbReference type="PANTHER" id="PTHR21363:SF0">
    <property type="entry name" value="PREPHENATE DEHYDROGENASE [NADP(+)]"/>
    <property type="match status" value="1"/>
</dbReference>
<evidence type="ECO:0000256" key="8">
    <source>
        <dbReference type="ARBA" id="ARBA00049260"/>
    </source>
</evidence>
<dbReference type="GO" id="GO:0008977">
    <property type="term" value="F:prephenate dehydrogenase (NAD+) activity"/>
    <property type="evidence" value="ECO:0007669"/>
    <property type="project" value="UniProtKB-EC"/>
</dbReference>
<dbReference type="Gene3D" id="3.40.50.720">
    <property type="entry name" value="NAD(P)-binding Rossmann-like Domain"/>
    <property type="match status" value="1"/>
</dbReference>
<dbReference type="SUPFAM" id="SSF51735">
    <property type="entry name" value="NAD(P)-binding Rossmann-fold domains"/>
    <property type="match status" value="1"/>
</dbReference>
<evidence type="ECO:0000256" key="4">
    <source>
        <dbReference type="ARBA" id="ARBA00022498"/>
    </source>
</evidence>
<dbReference type="GO" id="GO:0004665">
    <property type="term" value="F:prephenate dehydrogenase (NADP+) activity"/>
    <property type="evidence" value="ECO:0007669"/>
    <property type="project" value="InterPro"/>
</dbReference>
<evidence type="ECO:0000259" key="9">
    <source>
        <dbReference type="PROSITE" id="PS51176"/>
    </source>
</evidence>
<evidence type="ECO:0000256" key="3">
    <source>
        <dbReference type="ARBA" id="ARBA00016891"/>
    </source>
</evidence>
<dbReference type="AlphaFoldDB" id="A0A6J6EES2"/>
<dbReference type="PROSITE" id="PS51176">
    <property type="entry name" value="PDH_ADH"/>
    <property type="match status" value="1"/>
</dbReference>
<dbReference type="PANTHER" id="PTHR21363">
    <property type="entry name" value="PREPHENATE DEHYDROGENASE"/>
    <property type="match status" value="1"/>
</dbReference>
<dbReference type="GO" id="GO:0006571">
    <property type="term" value="P:tyrosine biosynthetic process"/>
    <property type="evidence" value="ECO:0007669"/>
    <property type="project" value="UniProtKB-UniPathway"/>
</dbReference>
<dbReference type="EMBL" id="CAEZTW010000005">
    <property type="protein sequence ID" value="CAB4575031.1"/>
    <property type="molecule type" value="Genomic_DNA"/>
</dbReference>
<dbReference type="Gene3D" id="1.10.3660.10">
    <property type="entry name" value="6-phosphogluconate dehydrogenase C-terminal like domain"/>
    <property type="match status" value="1"/>
</dbReference>
<evidence type="ECO:0000313" key="11">
    <source>
        <dbReference type="EMBL" id="CAB4575031.1"/>
    </source>
</evidence>
<dbReference type="PROSITE" id="PS51671">
    <property type="entry name" value="ACT"/>
    <property type="match status" value="1"/>
</dbReference>
<organism evidence="11">
    <name type="scientific">freshwater metagenome</name>
    <dbReference type="NCBI Taxonomy" id="449393"/>
    <lineage>
        <taxon>unclassified sequences</taxon>
        <taxon>metagenomes</taxon>
        <taxon>ecological metagenomes</taxon>
    </lineage>
</organism>
<evidence type="ECO:0000259" key="10">
    <source>
        <dbReference type="PROSITE" id="PS51671"/>
    </source>
</evidence>
<keyword evidence="5" id="KW-0560">Oxidoreductase</keyword>
<protein>
    <recommendedName>
        <fullName evidence="3">Prephenate dehydrogenase</fullName>
        <ecNumber evidence="2">1.3.1.12</ecNumber>
    </recommendedName>
</protein>
<dbReference type="InterPro" id="IPR046825">
    <property type="entry name" value="PDH_C"/>
</dbReference>
<feature type="domain" description="Prephenate/arogenate dehydrogenase" evidence="9">
    <location>
        <begin position="3"/>
        <end position="277"/>
    </location>
</feature>
<proteinExistence type="predicted"/>
<dbReference type="InterPro" id="IPR045865">
    <property type="entry name" value="ACT-like_dom_sf"/>
</dbReference>
<dbReference type="UniPathway" id="UPA00122">
    <property type="reaction ID" value="UER00961"/>
</dbReference>
<dbReference type="SUPFAM" id="SSF55021">
    <property type="entry name" value="ACT-like"/>
    <property type="match status" value="1"/>
</dbReference>
<evidence type="ECO:0000256" key="1">
    <source>
        <dbReference type="ARBA" id="ARBA00005067"/>
    </source>
</evidence>
<sequence length="353" mass="38350">MIKNVRIVGAGLIGTSVGLRLKASGVSVEIVDINSNTQKLAADLIKGEVIADPELIVIAVPAALNTQVVIEQLNKNPRSIVCDLSSVKSDLLLKVKELSVNNENFFSLHPMAGREVAGAENARADLFEGRAWIAITDSFFDAKNQEIAQEFVDICGGTLYWLSSSEHDDLVARISHLPQILSSLLAGSLYEISSENLNLAGQGLRDLTRLASADAQLWSQIIIENQSSITPVIDSIITSLEEVKQSIASKNSNELIDFIDKGREGKNKIPGKHGAKNRDYAYLPIVIDDKPGELARIFNECAKVLVNIEDLSIEHSPGQETGLITLALSANDCKILSKHLENLGFKVHPAKNR</sequence>
<dbReference type="InterPro" id="IPR036291">
    <property type="entry name" value="NAD(P)-bd_dom_sf"/>
</dbReference>
<dbReference type="InterPro" id="IPR002912">
    <property type="entry name" value="ACT_dom"/>
</dbReference>
<dbReference type="Pfam" id="PF20463">
    <property type="entry name" value="PDH_C"/>
    <property type="match status" value="1"/>
</dbReference>
<dbReference type="InterPro" id="IPR008927">
    <property type="entry name" value="6-PGluconate_DH-like_C_sf"/>
</dbReference>
<feature type="domain" description="ACT" evidence="10">
    <location>
        <begin position="282"/>
        <end position="353"/>
    </location>
</feature>
<dbReference type="EC" id="1.3.1.12" evidence="2"/>
<keyword evidence="4" id="KW-0827">Tyrosine biosynthesis</keyword>
<evidence type="ECO:0000256" key="5">
    <source>
        <dbReference type="ARBA" id="ARBA00023002"/>
    </source>
</evidence>
<evidence type="ECO:0000256" key="6">
    <source>
        <dbReference type="ARBA" id="ARBA00023027"/>
    </source>
</evidence>
<dbReference type="InterPro" id="IPR046826">
    <property type="entry name" value="PDH_N"/>
</dbReference>
<comment type="pathway">
    <text evidence="1">Amino-acid biosynthesis; L-tyrosine biosynthesis; (4-hydroxyphenyl)pyruvate from prephenate (NAD(+) route): step 1/1.</text>
</comment>
<dbReference type="InterPro" id="IPR050812">
    <property type="entry name" value="Preph/Arog_dehydrog"/>
</dbReference>
<keyword evidence="7" id="KW-0028">Amino-acid biosynthesis</keyword>
<name>A0A6J6EES2_9ZZZZ</name>
<evidence type="ECO:0000256" key="7">
    <source>
        <dbReference type="ARBA" id="ARBA00023141"/>
    </source>
</evidence>
<accession>A0A6J6EES2</accession>
<reference evidence="11" key="1">
    <citation type="submission" date="2020-05" db="EMBL/GenBank/DDBJ databases">
        <authorList>
            <person name="Chiriac C."/>
            <person name="Salcher M."/>
            <person name="Ghai R."/>
            <person name="Kavagutti S V."/>
        </authorList>
    </citation>
    <scope>NUCLEOTIDE SEQUENCE</scope>
</reference>
<dbReference type="InterPro" id="IPR003099">
    <property type="entry name" value="Prephen_DH"/>
</dbReference>
<keyword evidence="6" id="KW-0520">NAD</keyword>
<keyword evidence="7" id="KW-0057">Aromatic amino acid biosynthesis</keyword>
<comment type="catalytic activity">
    <reaction evidence="8">
        <text>prephenate + NAD(+) = 3-(4-hydroxyphenyl)pyruvate + CO2 + NADH</text>
        <dbReference type="Rhea" id="RHEA:13869"/>
        <dbReference type="ChEBI" id="CHEBI:16526"/>
        <dbReference type="ChEBI" id="CHEBI:29934"/>
        <dbReference type="ChEBI" id="CHEBI:36242"/>
        <dbReference type="ChEBI" id="CHEBI:57540"/>
        <dbReference type="ChEBI" id="CHEBI:57945"/>
        <dbReference type="EC" id="1.3.1.12"/>
    </reaction>
</comment>
<evidence type="ECO:0000256" key="2">
    <source>
        <dbReference type="ARBA" id="ARBA00012068"/>
    </source>
</evidence>
<dbReference type="SUPFAM" id="SSF48179">
    <property type="entry name" value="6-phosphogluconate dehydrogenase C-terminal domain-like"/>
    <property type="match status" value="1"/>
</dbReference>
<dbReference type="Pfam" id="PF02153">
    <property type="entry name" value="PDH_N"/>
    <property type="match status" value="1"/>
</dbReference>
<gene>
    <name evidence="11" type="ORF">UFOPK1766_00069</name>
</gene>
<dbReference type="GO" id="GO:0070403">
    <property type="term" value="F:NAD+ binding"/>
    <property type="evidence" value="ECO:0007669"/>
    <property type="project" value="InterPro"/>
</dbReference>